<keyword evidence="1" id="KW-0547">Nucleotide-binding</keyword>
<accession>A0AA88XZF5</accession>
<evidence type="ECO:0000259" key="2">
    <source>
        <dbReference type="Pfam" id="PF07714"/>
    </source>
</evidence>
<dbReference type="PROSITE" id="PS00107">
    <property type="entry name" value="PROTEIN_KINASE_ATP"/>
    <property type="match status" value="1"/>
</dbReference>
<dbReference type="Pfam" id="PF07714">
    <property type="entry name" value="PK_Tyr_Ser-Thr"/>
    <property type="match status" value="1"/>
</dbReference>
<dbReference type="PANTHER" id="PTHR24417:SF7">
    <property type="entry name" value="CHROMATIN MODIFICATION-RELATED PROTEIN EAF1"/>
    <property type="match status" value="1"/>
</dbReference>
<dbReference type="EMBL" id="VSWD01000010">
    <property type="protein sequence ID" value="KAK3091020.1"/>
    <property type="molecule type" value="Genomic_DNA"/>
</dbReference>
<dbReference type="PANTHER" id="PTHR24417">
    <property type="entry name" value="SERINE/THREONINE-PROTEIN KINASE LMTK1"/>
    <property type="match status" value="1"/>
</dbReference>
<name>A0AA88XZF5_PINIB</name>
<reference evidence="3" key="1">
    <citation type="submission" date="2019-08" db="EMBL/GenBank/DDBJ databases">
        <title>The improved chromosome-level genome for the pearl oyster Pinctada fucata martensii using PacBio sequencing and Hi-C.</title>
        <authorList>
            <person name="Zheng Z."/>
        </authorList>
    </citation>
    <scope>NUCLEOTIDE SEQUENCE</scope>
    <source>
        <strain evidence="3">ZZ-2019</strain>
        <tissue evidence="3">Adductor muscle</tissue>
    </source>
</reference>
<evidence type="ECO:0000313" key="3">
    <source>
        <dbReference type="EMBL" id="KAK3091020.1"/>
    </source>
</evidence>
<comment type="caution">
    <text evidence="3">The sequence shown here is derived from an EMBL/GenBank/DDBJ whole genome shotgun (WGS) entry which is preliminary data.</text>
</comment>
<dbReference type="InterPro" id="IPR017441">
    <property type="entry name" value="Protein_kinase_ATP_BS"/>
</dbReference>
<protein>
    <recommendedName>
        <fullName evidence="2">Serine-threonine/tyrosine-protein kinase catalytic domain-containing protein</fullName>
    </recommendedName>
</protein>
<dbReference type="SUPFAM" id="SSF56112">
    <property type="entry name" value="Protein kinase-like (PK-like)"/>
    <property type="match status" value="1"/>
</dbReference>
<feature type="domain" description="Serine-threonine/tyrosine-protein kinase catalytic" evidence="2">
    <location>
        <begin position="122"/>
        <end position="177"/>
    </location>
</feature>
<evidence type="ECO:0000256" key="1">
    <source>
        <dbReference type="PROSITE-ProRule" id="PRU10141"/>
    </source>
</evidence>
<dbReference type="GO" id="GO:0004672">
    <property type="term" value="F:protein kinase activity"/>
    <property type="evidence" value="ECO:0007669"/>
    <property type="project" value="InterPro"/>
</dbReference>
<sequence>MMGLWSGRAPDIQNVPQFMLVLFHKIVKLALGDDTLVLLCTFENEVETGQGQGFSIYTSQNLIASQQDAAQVTFEPLPDILAKTVTATALRPRISCIDREKQRNSAKHITVYRPFPRSQLIYIKEIGLGWFGQVLLGDAEKIHVSSKKTRVVVKHLKDDASPSEQQLYLEEMAAYRKQRLDIRFQFLARLDEKVWRANAIPSASSLSFWSSLSVDKTLTWDISLEL</sequence>
<gene>
    <name evidence="3" type="ORF">FSP39_016540</name>
</gene>
<feature type="binding site" evidence="1">
    <location>
        <position position="154"/>
    </location>
    <ligand>
        <name>ATP</name>
        <dbReference type="ChEBI" id="CHEBI:30616"/>
    </ligand>
</feature>
<dbReference type="InterPro" id="IPR001245">
    <property type="entry name" value="Ser-Thr/Tyr_kinase_cat_dom"/>
</dbReference>
<keyword evidence="4" id="KW-1185">Reference proteome</keyword>
<keyword evidence="1" id="KW-0067">ATP-binding</keyword>
<dbReference type="GO" id="GO:0005524">
    <property type="term" value="F:ATP binding"/>
    <property type="evidence" value="ECO:0007669"/>
    <property type="project" value="UniProtKB-UniRule"/>
</dbReference>
<evidence type="ECO:0000313" key="4">
    <source>
        <dbReference type="Proteomes" id="UP001186944"/>
    </source>
</evidence>
<dbReference type="InterPro" id="IPR011009">
    <property type="entry name" value="Kinase-like_dom_sf"/>
</dbReference>
<organism evidence="3 4">
    <name type="scientific">Pinctada imbricata</name>
    <name type="common">Atlantic pearl-oyster</name>
    <name type="synonym">Pinctada martensii</name>
    <dbReference type="NCBI Taxonomy" id="66713"/>
    <lineage>
        <taxon>Eukaryota</taxon>
        <taxon>Metazoa</taxon>
        <taxon>Spiralia</taxon>
        <taxon>Lophotrochozoa</taxon>
        <taxon>Mollusca</taxon>
        <taxon>Bivalvia</taxon>
        <taxon>Autobranchia</taxon>
        <taxon>Pteriomorphia</taxon>
        <taxon>Pterioida</taxon>
        <taxon>Pterioidea</taxon>
        <taxon>Pteriidae</taxon>
        <taxon>Pinctada</taxon>
    </lineage>
</organism>
<dbReference type="Proteomes" id="UP001186944">
    <property type="component" value="Unassembled WGS sequence"/>
</dbReference>
<proteinExistence type="predicted"/>
<dbReference type="AlphaFoldDB" id="A0AA88XZF5"/>
<dbReference type="Gene3D" id="3.30.200.20">
    <property type="entry name" value="Phosphorylase Kinase, domain 1"/>
    <property type="match status" value="1"/>
</dbReference>